<proteinExistence type="predicted"/>
<protein>
    <recommendedName>
        <fullName evidence="1">Death domain-containing protein</fullName>
    </recommendedName>
</protein>
<dbReference type="PROSITE" id="PS50017">
    <property type="entry name" value="DEATH_DOMAIN"/>
    <property type="match status" value="1"/>
</dbReference>
<gene>
    <name evidence="2" type="ORF">HOLleu_39311</name>
</gene>
<feature type="domain" description="Death" evidence="1">
    <location>
        <begin position="8"/>
        <end position="68"/>
    </location>
</feature>
<evidence type="ECO:0000313" key="2">
    <source>
        <dbReference type="EMBL" id="KAJ8021960.1"/>
    </source>
</evidence>
<dbReference type="GO" id="GO:0007165">
    <property type="term" value="P:signal transduction"/>
    <property type="evidence" value="ECO:0007669"/>
    <property type="project" value="InterPro"/>
</dbReference>
<reference evidence="2" key="1">
    <citation type="submission" date="2021-10" db="EMBL/GenBank/DDBJ databases">
        <title>Tropical sea cucumber genome reveals ecological adaptation and Cuvierian tubules defense mechanism.</title>
        <authorList>
            <person name="Chen T."/>
        </authorList>
    </citation>
    <scope>NUCLEOTIDE SEQUENCE</scope>
    <source>
        <strain evidence="2">Nanhai2018</strain>
        <tissue evidence="2">Muscle</tissue>
    </source>
</reference>
<dbReference type="Gene3D" id="1.10.533.10">
    <property type="entry name" value="Death Domain, Fas"/>
    <property type="match status" value="1"/>
</dbReference>
<dbReference type="OrthoDB" id="100767at2759"/>
<dbReference type="AlphaFoldDB" id="A0A9Q0YIF2"/>
<evidence type="ECO:0000259" key="1">
    <source>
        <dbReference type="PROSITE" id="PS50017"/>
    </source>
</evidence>
<dbReference type="SUPFAM" id="SSF47986">
    <property type="entry name" value="DEATH domain"/>
    <property type="match status" value="1"/>
</dbReference>
<accession>A0A9Q0YIF2</accession>
<dbReference type="EMBL" id="JAIZAY010000021">
    <property type="protein sequence ID" value="KAJ8021960.1"/>
    <property type="molecule type" value="Genomic_DNA"/>
</dbReference>
<dbReference type="Proteomes" id="UP001152320">
    <property type="component" value="Chromosome 21"/>
</dbReference>
<dbReference type="Pfam" id="PF00531">
    <property type="entry name" value="Death"/>
    <property type="match status" value="1"/>
</dbReference>
<comment type="caution">
    <text evidence="2">The sequence shown here is derived from an EMBL/GenBank/DDBJ whole genome shotgun (WGS) entry which is preliminary data.</text>
</comment>
<sequence>MANDIMNDDIFLQAFAGQIGDNWTIIGAILGIGNASLQQMHMNNPRNQRETNFQMLKAWTQREGQNATRCCALASKLSGAGLNELANWVINYGGAP</sequence>
<dbReference type="CDD" id="cd01670">
    <property type="entry name" value="Death"/>
    <property type="match status" value="1"/>
</dbReference>
<dbReference type="InterPro" id="IPR011029">
    <property type="entry name" value="DEATH-like_dom_sf"/>
</dbReference>
<evidence type="ECO:0000313" key="3">
    <source>
        <dbReference type="Proteomes" id="UP001152320"/>
    </source>
</evidence>
<organism evidence="2 3">
    <name type="scientific">Holothuria leucospilota</name>
    <name type="common">Black long sea cucumber</name>
    <name type="synonym">Mertensiothuria leucospilota</name>
    <dbReference type="NCBI Taxonomy" id="206669"/>
    <lineage>
        <taxon>Eukaryota</taxon>
        <taxon>Metazoa</taxon>
        <taxon>Echinodermata</taxon>
        <taxon>Eleutherozoa</taxon>
        <taxon>Echinozoa</taxon>
        <taxon>Holothuroidea</taxon>
        <taxon>Aspidochirotacea</taxon>
        <taxon>Aspidochirotida</taxon>
        <taxon>Holothuriidae</taxon>
        <taxon>Holothuria</taxon>
    </lineage>
</organism>
<keyword evidence="3" id="KW-1185">Reference proteome</keyword>
<dbReference type="InterPro" id="IPR000488">
    <property type="entry name" value="Death_dom"/>
</dbReference>
<name>A0A9Q0YIF2_HOLLE</name>